<accession>A0A517QH93</accession>
<dbReference type="SUPFAM" id="SSF54001">
    <property type="entry name" value="Cysteine proteinases"/>
    <property type="match status" value="1"/>
</dbReference>
<name>A0A517QH93_9PLAN</name>
<feature type="transmembrane region" description="Helical" evidence="1">
    <location>
        <begin position="186"/>
        <end position="205"/>
    </location>
</feature>
<dbReference type="AlphaFoldDB" id="A0A517QH93"/>
<feature type="transmembrane region" description="Helical" evidence="1">
    <location>
        <begin position="560"/>
        <end position="585"/>
    </location>
</feature>
<dbReference type="PANTHER" id="PTHR42736">
    <property type="entry name" value="PROTEIN-GLUTAMINE GAMMA-GLUTAMYLTRANSFERASE"/>
    <property type="match status" value="1"/>
</dbReference>
<keyword evidence="1" id="KW-1133">Transmembrane helix</keyword>
<protein>
    <submittedName>
        <fullName evidence="3">Protein-glutamine gamma-glutamyltransferase</fullName>
        <ecNumber evidence="3">2.3.2.13</ecNumber>
    </submittedName>
</protein>
<evidence type="ECO:0000256" key="1">
    <source>
        <dbReference type="SAM" id="Phobius"/>
    </source>
</evidence>
<dbReference type="InterPro" id="IPR021878">
    <property type="entry name" value="TgpA_N"/>
</dbReference>
<feature type="domain" description="Transglutaminase-like" evidence="2">
    <location>
        <begin position="449"/>
        <end position="521"/>
    </location>
</feature>
<organism evidence="3 4">
    <name type="scientific">Thalassoglobus polymorphus</name>
    <dbReference type="NCBI Taxonomy" id="2527994"/>
    <lineage>
        <taxon>Bacteria</taxon>
        <taxon>Pseudomonadati</taxon>
        <taxon>Planctomycetota</taxon>
        <taxon>Planctomycetia</taxon>
        <taxon>Planctomycetales</taxon>
        <taxon>Planctomycetaceae</taxon>
        <taxon>Thalassoglobus</taxon>
    </lineage>
</organism>
<dbReference type="GO" id="GO:0003810">
    <property type="term" value="F:protein-glutamine gamma-glutamyltransferase activity"/>
    <property type="evidence" value="ECO:0007669"/>
    <property type="project" value="UniProtKB-EC"/>
</dbReference>
<dbReference type="InterPro" id="IPR038765">
    <property type="entry name" value="Papain-like_cys_pep_sf"/>
</dbReference>
<feature type="transmembrane region" description="Helical" evidence="1">
    <location>
        <begin position="58"/>
        <end position="77"/>
    </location>
</feature>
<evidence type="ECO:0000313" key="3">
    <source>
        <dbReference type="EMBL" id="QDT31006.1"/>
    </source>
</evidence>
<proteinExistence type="predicted"/>
<feature type="transmembrane region" description="Helical" evidence="1">
    <location>
        <begin position="97"/>
        <end position="114"/>
    </location>
</feature>
<feature type="transmembrane region" description="Helical" evidence="1">
    <location>
        <begin position="20"/>
        <end position="46"/>
    </location>
</feature>
<keyword evidence="1" id="KW-0812">Transmembrane</keyword>
<dbReference type="SMART" id="SM00460">
    <property type="entry name" value="TGc"/>
    <property type="match status" value="1"/>
</dbReference>
<dbReference type="RefSeq" id="WP_145195276.1">
    <property type="nucleotide sequence ID" value="NZ_CP036267.1"/>
</dbReference>
<dbReference type="Proteomes" id="UP000315724">
    <property type="component" value="Chromosome"/>
</dbReference>
<dbReference type="PANTHER" id="PTHR42736:SF1">
    <property type="entry name" value="PROTEIN-GLUTAMINE GAMMA-GLUTAMYLTRANSFERASE"/>
    <property type="match status" value="1"/>
</dbReference>
<evidence type="ECO:0000259" key="2">
    <source>
        <dbReference type="SMART" id="SM00460"/>
    </source>
</evidence>
<dbReference type="OrthoDB" id="9804872at2"/>
<keyword evidence="3" id="KW-0808">Transferase</keyword>
<keyword evidence="3" id="KW-0012">Acyltransferase</keyword>
<keyword evidence="1" id="KW-0472">Membrane</keyword>
<sequence>MNHKAAQYRTFFSSQRTAAVGVILIQCAVLFIMMEAATFSVCAAVLACCGLFAHKKGWLISLPGDFWVFLLGAVFVVKYSFAPKEFDLDDRFLFTDFTYEVAMFCVVVELCHLYRKQNREKLPTSFLVFAVIGLVCTCNVRLNGFRRLAMLLMTQCFLFMSMLFSMKSRRFSQVRQPRGSLWRNSIMWGVLIGSAALGTSLSLLLHRYEHAFERVVNGYLAIGDRGPARNGFSNRGGLSDISSWQSYGGEKVALRVESDAMPGYLRGKVFNEFQMNRWVTTERSRTLAPSPRESVSGELSAEFPDDEHLYLVSETIPKKNRIINVWPVERKTAGHCFAPLEAVAFTCRSKPVSVDRNRIVARQNEPNVVSYSVIVDSKPSRDGEVVSSDFLQLPGHLDERVVQVAQELFAGAESPQAKIQLVQQYFQRNFQYRLGVDLPRGEDPLGYFLEHRPPAHCEFFATASAILLRLGGVPSRYVTGYLAQEQSEVDMMWVARRKDAHAWVEAYDSEEQRWVLVESTPETGVPSPSQTDVWQNRREAVAHYCRSLQDKFVRGNYLQALWFLLQPLMWGIVAIGVGIGLQLLLKRRVRRDPTLEFDESEEWPDLVIERQKMDKMMSRIGFQREPGETSTRFAERIALDLEGAHAARLADWYRQYTVCRYRPGTRRENVEALRAERETLNQKRFTRINRARTGDMANA</sequence>
<evidence type="ECO:0000313" key="4">
    <source>
        <dbReference type="Proteomes" id="UP000315724"/>
    </source>
</evidence>
<dbReference type="Gene3D" id="3.10.620.30">
    <property type="match status" value="1"/>
</dbReference>
<dbReference type="InterPro" id="IPR052901">
    <property type="entry name" value="Bact_TGase-like"/>
</dbReference>
<feature type="transmembrane region" description="Helical" evidence="1">
    <location>
        <begin position="126"/>
        <end position="142"/>
    </location>
</feature>
<dbReference type="KEGG" id="tpol:Mal48_02360"/>
<dbReference type="EMBL" id="CP036267">
    <property type="protein sequence ID" value="QDT31006.1"/>
    <property type="molecule type" value="Genomic_DNA"/>
</dbReference>
<dbReference type="EC" id="2.3.2.13" evidence="3"/>
<dbReference type="Pfam" id="PF11992">
    <property type="entry name" value="TgpA_N"/>
    <property type="match status" value="1"/>
</dbReference>
<reference evidence="3 4" key="1">
    <citation type="submission" date="2019-02" db="EMBL/GenBank/DDBJ databases">
        <title>Deep-cultivation of Planctomycetes and their phenomic and genomic characterization uncovers novel biology.</title>
        <authorList>
            <person name="Wiegand S."/>
            <person name="Jogler M."/>
            <person name="Boedeker C."/>
            <person name="Pinto D."/>
            <person name="Vollmers J."/>
            <person name="Rivas-Marin E."/>
            <person name="Kohn T."/>
            <person name="Peeters S.H."/>
            <person name="Heuer A."/>
            <person name="Rast P."/>
            <person name="Oberbeckmann S."/>
            <person name="Bunk B."/>
            <person name="Jeske O."/>
            <person name="Meyerdierks A."/>
            <person name="Storesund J.E."/>
            <person name="Kallscheuer N."/>
            <person name="Luecker S."/>
            <person name="Lage O.M."/>
            <person name="Pohl T."/>
            <person name="Merkel B.J."/>
            <person name="Hornburger P."/>
            <person name="Mueller R.-W."/>
            <person name="Bruemmer F."/>
            <person name="Labrenz M."/>
            <person name="Spormann A.M."/>
            <person name="Op den Camp H."/>
            <person name="Overmann J."/>
            <person name="Amann R."/>
            <person name="Jetten M.S.M."/>
            <person name="Mascher T."/>
            <person name="Medema M.H."/>
            <person name="Devos D.P."/>
            <person name="Kaster A.-K."/>
            <person name="Ovreas L."/>
            <person name="Rohde M."/>
            <person name="Galperin M.Y."/>
            <person name="Jogler C."/>
        </authorList>
    </citation>
    <scope>NUCLEOTIDE SEQUENCE [LARGE SCALE GENOMIC DNA]</scope>
    <source>
        <strain evidence="3 4">Mal48</strain>
    </source>
</reference>
<gene>
    <name evidence="3" type="primary">tgpA_1</name>
    <name evidence="3" type="ORF">Mal48_02360</name>
</gene>
<keyword evidence="4" id="KW-1185">Reference proteome</keyword>
<dbReference type="Pfam" id="PF01841">
    <property type="entry name" value="Transglut_core"/>
    <property type="match status" value="1"/>
</dbReference>
<feature type="transmembrane region" description="Helical" evidence="1">
    <location>
        <begin position="148"/>
        <end position="166"/>
    </location>
</feature>
<dbReference type="InterPro" id="IPR002931">
    <property type="entry name" value="Transglutaminase-like"/>
</dbReference>